<dbReference type="GO" id="GO:0045892">
    <property type="term" value="P:negative regulation of DNA-templated transcription"/>
    <property type="evidence" value="ECO:0007669"/>
    <property type="project" value="TreeGrafter"/>
</dbReference>
<evidence type="ECO:0000256" key="2">
    <source>
        <dbReference type="ARBA" id="ARBA00023125"/>
    </source>
</evidence>
<dbReference type="EMBL" id="FLRH01000003">
    <property type="protein sequence ID" value="SBT66021.1"/>
    <property type="molecule type" value="Genomic_DNA"/>
</dbReference>
<dbReference type="OrthoDB" id="7363114at2"/>
<dbReference type="InterPro" id="IPR036388">
    <property type="entry name" value="WH-like_DNA-bd_sf"/>
</dbReference>
<dbReference type="Pfam" id="PF00392">
    <property type="entry name" value="GntR"/>
    <property type="match status" value="1"/>
</dbReference>
<dbReference type="InterPro" id="IPR028978">
    <property type="entry name" value="Chorismate_lyase_/UTRA_dom_sf"/>
</dbReference>
<evidence type="ECO:0000313" key="6">
    <source>
        <dbReference type="Proteomes" id="UP000199558"/>
    </source>
</evidence>
<dbReference type="PRINTS" id="PR00035">
    <property type="entry name" value="HTHGNTR"/>
</dbReference>
<dbReference type="Gene3D" id="1.10.10.10">
    <property type="entry name" value="Winged helix-like DNA-binding domain superfamily/Winged helix DNA-binding domain"/>
    <property type="match status" value="1"/>
</dbReference>
<keyword evidence="2" id="KW-0238">DNA-binding</keyword>
<dbReference type="PANTHER" id="PTHR44846:SF1">
    <property type="entry name" value="MANNOSYL-D-GLYCERATE TRANSPORT_METABOLISM SYSTEM REPRESSOR MNGR-RELATED"/>
    <property type="match status" value="1"/>
</dbReference>
<dbReference type="PROSITE" id="PS50949">
    <property type="entry name" value="HTH_GNTR"/>
    <property type="match status" value="1"/>
</dbReference>
<dbReference type="GO" id="GO:0003677">
    <property type="term" value="F:DNA binding"/>
    <property type="evidence" value="ECO:0007669"/>
    <property type="project" value="UniProtKB-KW"/>
</dbReference>
<dbReference type="InterPro" id="IPR036390">
    <property type="entry name" value="WH_DNA-bd_sf"/>
</dbReference>
<name>A0A1A9BAD1_9ACTN</name>
<dbReference type="InterPro" id="IPR011663">
    <property type="entry name" value="UTRA"/>
</dbReference>
<evidence type="ECO:0000256" key="3">
    <source>
        <dbReference type="ARBA" id="ARBA00023163"/>
    </source>
</evidence>
<dbReference type="CDD" id="cd07377">
    <property type="entry name" value="WHTH_GntR"/>
    <property type="match status" value="1"/>
</dbReference>
<dbReference type="Gene3D" id="3.40.1410.10">
    <property type="entry name" value="Chorismate lyase-like"/>
    <property type="match status" value="1"/>
</dbReference>
<protein>
    <submittedName>
        <fullName evidence="5">GntR family transcriptional regulator</fullName>
    </submittedName>
</protein>
<keyword evidence="6" id="KW-1185">Reference proteome</keyword>
<dbReference type="SMART" id="SM00866">
    <property type="entry name" value="UTRA"/>
    <property type="match status" value="1"/>
</dbReference>
<gene>
    <name evidence="5" type="ORF">GA0070622_3038</name>
</gene>
<dbReference type="SUPFAM" id="SSF46785">
    <property type="entry name" value="Winged helix' DNA-binding domain"/>
    <property type="match status" value="1"/>
</dbReference>
<dbReference type="PANTHER" id="PTHR44846">
    <property type="entry name" value="MANNOSYL-D-GLYCERATE TRANSPORT/METABOLISM SYSTEM REPRESSOR MNGR-RELATED"/>
    <property type="match status" value="1"/>
</dbReference>
<dbReference type="SUPFAM" id="SSF64288">
    <property type="entry name" value="Chorismate lyase-like"/>
    <property type="match status" value="1"/>
</dbReference>
<evidence type="ECO:0000256" key="1">
    <source>
        <dbReference type="ARBA" id="ARBA00023015"/>
    </source>
</evidence>
<keyword evidence="1" id="KW-0805">Transcription regulation</keyword>
<reference evidence="6" key="1">
    <citation type="submission" date="2016-06" db="EMBL/GenBank/DDBJ databases">
        <authorList>
            <person name="Varghese N."/>
            <person name="Submissions Spin"/>
        </authorList>
    </citation>
    <scope>NUCLEOTIDE SEQUENCE [LARGE SCALE GENOMIC DNA]</scope>
    <source>
        <strain evidence="6">DSM 45794</strain>
    </source>
</reference>
<dbReference type="InterPro" id="IPR050679">
    <property type="entry name" value="Bact_HTH_transcr_reg"/>
</dbReference>
<dbReference type="Proteomes" id="UP000199558">
    <property type="component" value="Unassembled WGS sequence"/>
</dbReference>
<sequence>MTTTSGNKTAWKHEALYTALRAEIGEALRPHDPLPSERELVARFGVSRATVRQAVGRLEEEGLVYRAQGAGTFVADPATISKSLALTSFSEDMRSRRLTPDSRLLDLTLVPAGVAVARELSLSPGAEVAHVRRLRLADGLPMCVEEVWLPTERVGELDAALVSGSLYDVLAERGVRPHHADQVISATVVDADQAALLGVAAYSPALRVDRTTYDGTGVAVERAESIYRADRYDFRITVTRRTP</sequence>
<accession>A0A1A9BAD1</accession>
<dbReference type="SMART" id="SM00345">
    <property type="entry name" value="HTH_GNTR"/>
    <property type="match status" value="1"/>
</dbReference>
<dbReference type="RefSeq" id="WP_091573871.1">
    <property type="nucleotide sequence ID" value="NZ_FLRH01000003.1"/>
</dbReference>
<evidence type="ECO:0000259" key="4">
    <source>
        <dbReference type="PROSITE" id="PS50949"/>
    </source>
</evidence>
<dbReference type="InterPro" id="IPR000524">
    <property type="entry name" value="Tscrpt_reg_HTH_GntR"/>
</dbReference>
<keyword evidence="3" id="KW-0804">Transcription</keyword>
<evidence type="ECO:0000313" key="5">
    <source>
        <dbReference type="EMBL" id="SBT66021.1"/>
    </source>
</evidence>
<dbReference type="STRING" id="946078.GA0070622_3038"/>
<dbReference type="AlphaFoldDB" id="A0A1A9BAD1"/>
<feature type="domain" description="HTH gntR-type" evidence="4">
    <location>
        <begin position="10"/>
        <end position="77"/>
    </location>
</feature>
<organism evidence="5 6">
    <name type="scientific">Micromonospora sediminicola</name>
    <dbReference type="NCBI Taxonomy" id="946078"/>
    <lineage>
        <taxon>Bacteria</taxon>
        <taxon>Bacillati</taxon>
        <taxon>Actinomycetota</taxon>
        <taxon>Actinomycetes</taxon>
        <taxon>Micromonosporales</taxon>
        <taxon>Micromonosporaceae</taxon>
        <taxon>Micromonospora</taxon>
    </lineage>
</organism>
<proteinExistence type="predicted"/>
<dbReference type="GO" id="GO:0003700">
    <property type="term" value="F:DNA-binding transcription factor activity"/>
    <property type="evidence" value="ECO:0007669"/>
    <property type="project" value="InterPro"/>
</dbReference>
<dbReference type="Pfam" id="PF07702">
    <property type="entry name" value="UTRA"/>
    <property type="match status" value="1"/>
</dbReference>